<evidence type="ECO:0000313" key="4">
    <source>
        <dbReference type="EMBL" id="PIK39768.1"/>
    </source>
</evidence>
<evidence type="ECO:0000313" key="5">
    <source>
        <dbReference type="Proteomes" id="UP000230750"/>
    </source>
</evidence>
<organism evidence="4 5">
    <name type="scientific">Stichopus japonicus</name>
    <name type="common">Sea cucumber</name>
    <dbReference type="NCBI Taxonomy" id="307972"/>
    <lineage>
        <taxon>Eukaryota</taxon>
        <taxon>Metazoa</taxon>
        <taxon>Echinodermata</taxon>
        <taxon>Eleutherozoa</taxon>
        <taxon>Echinozoa</taxon>
        <taxon>Holothuroidea</taxon>
        <taxon>Aspidochirotacea</taxon>
        <taxon>Aspidochirotida</taxon>
        <taxon>Stichopodidae</taxon>
        <taxon>Apostichopus</taxon>
    </lineage>
</organism>
<dbReference type="Pfam" id="PF02932">
    <property type="entry name" value="Neur_chan_memb"/>
    <property type="match status" value="1"/>
</dbReference>
<protein>
    <recommendedName>
        <fullName evidence="3">Neurotransmitter-gated ion-channel transmembrane domain-containing protein</fullName>
    </recommendedName>
</protein>
<comment type="subcellular location">
    <subcellularLocation>
        <location evidence="1">Membrane</location>
        <topology evidence="1">Multi-pass membrane protein</topology>
    </subcellularLocation>
</comment>
<evidence type="ECO:0000256" key="2">
    <source>
        <dbReference type="SAM" id="Phobius"/>
    </source>
</evidence>
<dbReference type="InterPro" id="IPR036734">
    <property type="entry name" value="Neur_chan_lig-bd_sf"/>
</dbReference>
<dbReference type="InterPro" id="IPR036719">
    <property type="entry name" value="Neuro-gated_channel_TM_sf"/>
</dbReference>
<dbReference type="Proteomes" id="UP000230750">
    <property type="component" value="Unassembled WGS sequence"/>
</dbReference>
<comment type="caution">
    <text evidence="4">The sequence shown here is derived from an EMBL/GenBank/DDBJ whole genome shotgun (WGS) entry which is preliminary data.</text>
</comment>
<proteinExistence type="predicted"/>
<dbReference type="SUPFAM" id="SSF90112">
    <property type="entry name" value="Neurotransmitter-gated ion-channel transmembrane pore"/>
    <property type="match status" value="1"/>
</dbReference>
<dbReference type="GO" id="GO:0016020">
    <property type="term" value="C:membrane"/>
    <property type="evidence" value="ECO:0007669"/>
    <property type="project" value="UniProtKB-SubCell"/>
</dbReference>
<dbReference type="AlphaFoldDB" id="A0A2G8JVJ9"/>
<dbReference type="InterPro" id="IPR006029">
    <property type="entry name" value="Neurotrans-gated_channel_TM"/>
</dbReference>
<feature type="transmembrane region" description="Helical" evidence="2">
    <location>
        <begin position="198"/>
        <end position="221"/>
    </location>
</feature>
<accession>A0A2G8JVJ9</accession>
<dbReference type="EMBL" id="MRZV01001202">
    <property type="protein sequence ID" value="PIK39768.1"/>
    <property type="molecule type" value="Genomic_DNA"/>
</dbReference>
<keyword evidence="2" id="KW-1133">Transmembrane helix</keyword>
<feature type="transmembrane region" description="Helical" evidence="2">
    <location>
        <begin position="165"/>
        <end position="186"/>
    </location>
</feature>
<dbReference type="InterPro" id="IPR038050">
    <property type="entry name" value="Neuro_actylchol_rec"/>
</dbReference>
<dbReference type="Gene3D" id="2.70.170.10">
    <property type="entry name" value="Neurotransmitter-gated ion-channel ligand-binding domain"/>
    <property type="match status" value="1"/>
</dbReference>
<dbReference type="PANTHER" id="PTHR18945">
    <property type="entry name" value="NEUROTRANSMITTER GATED ION CHANNEL"/>
    <property type="match status" value="1"/>
</dbReference>
<dbReference type="SUPFAM" id="SSF63712">
    <property type="entry name" value="Nicotinic receptor ligand binding domain-like"/>
    <property type="match status" value="1"/>
</dbReference>
<feature type="domain" description="Neurotransmitter-gated ion-channel transmembrane" evidence="3">
    <location>
        <begin position="140"/>
        <end position="251"/>
    </location>
</feature>
<dbReference type="GO" id="GO:0004888">
    <property type="term" value="F:transmembrane signaling receptor activity"/>
    <property type="evidence" value="ECO:0007669"/>
    <property type="project" value="InterPro"/>
</dbReference>
<feature type="transmembrane region" description="Helical" evidence="2">
    <location>
        <begin position="320"/>
        <end position="338"/>
    </location>
</feature>
<dbReference type="InterPro" id="IPR006201">
    <property type="entry name" value="Neur_channel"/>
</dbReference>
<dbReference type="OrthoDB" id="5975154at2759"/>
<sequence length="347" mass="39143">MQVFWGHRSYSPPSVIRCKCCEDLGDTVHSVSYDVSVVRTWVIQSILCHTMIRYFPFDTQICAYYFMPENQEVDKLNLTSSKVSYPSTLLSSEWEHINTTILNELYPFENYLDDEDALKVSFATVHVILKRDPRYYITTLIIPSTLLCLMSFATFLAPPESGERISLGVSMVLGLTVFQLLVVNTLPASKNPPILSEYLTTTFIISCLAVPFSLFNINIAYGERRIGMLKYPFVNHLILDVLPKILGVLTYEERAYSGNMNQGMSQILNDGGLIQVTTIENPPVLNKVQPLAPGYVTKKLTHKEKVQLEARTASLVMDRLVLLLFLLAYFIVAISVVIKFSGNKTSV</sequence>
<reference evidence="4 5" key="1">
    <citation type="journal article" date="2017" name="PLoS Biol.">
        <title>The sea cucumber genome provides insights into morphological evolution and visceral regeneration.</title>
        <authorList>
            <person name="Zhang X."/>
            <person name="Sun L."/>
            <person name="Yuan J."/>
            <person name="Sun Y."/>
            <person name="Gao Y."/>
            <person name="Zhang L."/>
            <person name="Li S."/>
            <person name="Dai H."/>
            <person name="Hamel J.F."/>
            <person name="Liu C."/>
            <person name="Yu Y."/>
            <person name="Liu S."/>
            <person name="Lin W."/>
            <person name="Guo K."/>
            <person name="Jin S."/>
            <person name="Xu P."/>
            <person name="Storey K.B."/>
            <person name="Huan P."/>
            <person name="Zhang T."/>
            <person name="Zhou Y."/>
            <person name="Zhang J."/>
            <person name="Lin C."/>
            <person name="Li X."/>
            <person name="Xing L."/>
            <person name="Huo D."/>
            <person name="Sun M."/>
            <person name="Wang L."/>
            <person name="Mercier A."/>
            <person name="Li F."/>
            <person name="Yang H."/>
            <person name="Xiang J."/>
        </authorList>
    </citation>
    <scope>NUCLEOTIDE SEQUENCE [LARGE SCALE GENOMIC DNA]</scope>
    <source>
        <strain evidence="4">Shaxun</strain>
        <tissue evidence="4">Muscle</tissue>
    </source>
</reference>
<dbReference type="GO" id="GO:0005230">
    <property type="term" value="F:extracellular ligand-gated monoatomic ion channel activity"/>
    <property type="evidence" value="ECO:0007669"/>
    <property type="project" value="InterPro"/>
</dbReference>
<keyword evidence="2" id="KW-0472">Membrane</keyword>
<evidence type="ECO:0000259" key="3">
    <source>
        <dbReference type="Pfam" id="PF02932"/>
    </source>
</evidence>
<dbReference type="CDD" id="cd19051">
    <property type="entry name" value="LGIC_TM_cation"/>
    <property type="match status" value="1"/>
</dbReference>
<gene>
    <name evidence="4" type="ORF">BSL78_23389</name>
</gene>
<name>A0A2G8JVJ9_STIJA</name>
<dbReference type="STRING" id="307972.A0A2G8JVJ9"/>
<keyword evidence="5" id="KW-1185">Reference proteome</keyword>
<feature type="transmembrane region" description="Helical" evidence="2">
    <location>
        <begin position="135"/>
        <end position="158"/>
    </location>
</feature>
<evidence type="ECO:0000256" key="1">
    <source>
        <dbReference type="ARBA" id="ARBA00004141"/>
    </source>
</evidence>
<dbReference type="Gene3D" id="1.20.58.390">
    <property type="entry name" value="Neurotransmitter-gated ion-channel transmembrane domain"/>
    <property type="match status" value="1"/>
</dbReference>
<keyword evidence="2" id="KW-0812">Transmembrane</keyword>